<dbReference type="PANTHER" id="PTHR41271">
    <property type="entry name" value="DUF402 DOMAIN-CONTAINING PROTEIN"/>
    <property type="match status" value="1"/>
</dbReference>
<dbReference type="Proteomes" id="UP000252731">
    <property type="component" value="Unassembled WGS sequence"/>
</dbReference>
<sequence>MLLTVQNKNVVLFHIIEDTFTMKANQAQLTIPKGSYTIAYYWKERPYNLYFWRDHKGNYLGSYFNIVKNTWISDRMVSFEDLIIDILVLPNGEYFILDEDELPESLEKFENGSVQHSLNLLTESLHAVLFQAISESEGIYAHEKFIPLLERFL</sequence>
<keyword evidence="3" id="KW-1185">Reference proteome</keyword>
<feature type="domain" description="DUF402" evidence="1">
    <location>
        <begin position="18"/>
        <end position="108"/>
    </location>
</feature>
<dbReference type="EMBL" id="QNSF01000023">
    <property type="protein sequence ID" value="RBP86865.1"/>
    <property type="molecule type" value="Genomic_DNA"/>
</dbReference>
<evidence type="ECO:0000259" key="1">
    <source>
        <dbReference type="Pfam" id="PF04167"/>
    </source>
</evidence>
<dbReference type="AlphaFoldDB" id="A0A366JIE9"/>
<dbReference type="Pfam" id="PF04167">
    <property type="entry name" value="DUF402"/>
    <property type="match status" value="1"/>
</dbReference>
<name>A0A366JIE9_CYTFI</name>
<dbReference type="Gene3D" id="2.40.380.10">
    <property type="entry name" value="FomD-like"/>
    <property type="match status" value="1"/>
</dbReference>
<evidence type="ECO:0000313" key="2">
    <source>
        <dbReference type="EMBL" id="RBP86865.1"/>
    </source>
</evidence>
<organism evidence="2 3">
    <name type="scientific">Cytobacillus firmus</name>
    <name type="common">Bacillus firmus</name>
    <dbReference type="NCBI Taxonomy" id="1399"/>
    <lineage>
        <taxon>Bacteria</taxon>
        <taxon>Bacillati</taxon>
        <taxon>Bacillota</taxon>
        <taxon>Bacilli</taxon>
        <taxon>Bacillales</taxon>
        <taxon>Bacillaceae</taxon>
        <taxon>Cytobacillus</taxon>
    </lineage>
</organism>
<evidence type="ECO:0000313" key="3">
    <source>
        <dbReference type="Proteomes" id="UP000252731"/>
    </source>
</evidence>
<accession>A0A366JIE9</accession>
<gene>
    <name evidence="2" type="ORF">DFO70_12313</name>
</gene>
<comment type="caution">
    <text evidence="2">The sequence shown here is derived from an EMBL/GenBank/DDBJ whole genome shotgun (WGS) entry which is preliminary data.</text>
</comment>
<dbReference type="InterPro" id="IPR035930">
    <property type="entry name" value="FomD-like_sf"/>
</dbReference>
<reference evidence="2 3" key="1">
    <citation type="submission" date="2018-06" db="EMBL/GenBank/DDBJ databases">
        <title>Freshwater and sediment microbial communities from various areas in North America, analyzing microbe dynamics in response to fracking.</title>
        <authorList>
            <person name="Lamendella R."/>
        </authorList>
    </citation>
    <scope>NUCLEOTIDE SEQUENCE [LARGE SCALE GENOMIC DNA]</scope>
    <source>
        <strain evidence="2 3">14_TX</strain>
    </source>
</reference>
<dbReference type="PANTHER" id="PTHR41271:SF1">
    <property type="entry name" value="DUF402 DOMAIN-CONTAINING PROTEIN"/>
    <property type="match status" value="1"/>
</dbReference>
<dbReference type="OrthoDB" id="2735096at2"/>
<dbReference type="InterPro" id="IPR007295">
    <property type="entry name" value="DUF402"/>
</dbReference>
<protein>
    <submittedName>
        <fullName evidence="2">Uncharacterized protein DUF402</fullName>
    </submittedName>
</protein>
<proteinExistence type="predicted"/>
<dbReference type="SUPFAM" id="SSF159234">
    <property type="entry name" value="FomD-like"/>
    <property type="match status" value="1"/>
</dbReference>